<evidence type="ECO:0000256" key="2">
    <source>
        <dbReference type="ARBA" id="ARBA00012027"/>
    </source>
</evidence>
<dbReference type="Gene3D" id="3.30.870.10">
    <property type="entry name" value="Endonuclease Chain A"/>
    <property type="match status" value="1"/>
</dbReference>
<dbReference type="EMBL" id="BAABUJ010000014">
    <property type="protein sequence ID" value="GAA5800135.1"/>
    <property type="molecule type" value="Genomic_DNA"/>
</dbReference>
<name>A0ABP9Y0P4_9FUNG</name>
<evidence type="ECO:0000256" key="5">
    <source>
        <dbReference type="ARBA" id="ARBA00022963"/>
    </source>
</evidence>
<dbReference type="InterPro" id="IPR015679">
    <property type="entry name" value="PLipase_D_fam"/>
</dbReference>
<evidence type="ECO:0000313" key="9">
    <source>
        <dbReference type="Proteomes" id="UP001476247"/>
    </source>
</evidence>
<protein>
    <recommendedName>
        <fullName evidence="2">phospholipase D</fullName>
        <ecNumber evidence="2">3.1.4.4</ecNumber>
    </recommendedName>
</protein>
<feature type="domain" description="PLD phosphodiesterase" evidence="7">
    <location>
        <begin position="195"/>
        <end position="220"/>
    </location>
</feature>
<sequence length="220" mass="25476">MITTTSPHDKLIKNKIGQAIVERIKRAHKEKQKFRVIVVIPVAPGFEGDFIQVDRRSMPLRSVAQYQYRSICRGKHSVFEQLKKANIPVDDYIGFYSLRNWGKVKTPDVTIRKESNGSSIIKDSIIQSPQLPHQKRNIINKRRAINKARTINQSKSLEDFAALPMSQQVQLIQQEEELLEQQNMYNDGRLDYVTEQVYIHSKLMIVDDKTVICGSGRFFF</sequence>
<evidence type="ECO:0000256" key="4">
    <source>
        <dbReference type="ARBA" id="ARBA00022801"/>
    </source>
</evidence>
<dbReference type="InterPro" id="IPR001736">
    <property type="entry name" value="PLipase_D/transphosphatidylase"/>
</dbReference>
<dbReference type="Proteomes" id="UP001476247">
    <property type="component" value="Unassembled WGS sequence"/>
</dbReference>
<keyword evidence="4" id="KW-0378">Hydrolase</keyword>
<keyword evidence="9" id="KW-1185">Reference proteome</keyword>
<evidence type="ECO:0000256" key="1">
    <source>
        <dbReference type="ARBA" id="ARBA00000798"/>
    </source>
</evidence>
<organism evidence="8 9">
    <name type="scientific">Helicostylum pulchrum</name>
    <dbReference type="NCBI Taxonomy" id="562976"/>
    <lineage>
        <taxon>Eukaryota</taxon>
        <taxon>Fungi</taxon>
        <taxon>Fungi incertae sedis</taxon>
        <taxon>Mucoromycota</taxon>
        <taxon>Mucoromycotina</taxon>
        <taxon>Mucoromycetes</taxon>
        <taxon>Mucorales</taxon>
        <taxon>Mucorineae</taxon>
        <taxon>Mucoraceae</taxon>
        <taxon>Helicostylum</taxon>
    </lineage>
</organism>
<proteinExistence type="predicted"/>
<keyword evidence="5" id="KW-0442">Lipid degradation</keyword>
<reference evidence="8 9" key="1">
    <citation type="submission" date="2024-04" db="EMBL/GenBank/DDBJ databases">
        <title>genome sequences of Mucor flavus KT1a and Helicostylum pulchrum KT1b strains isolation_sourced from the surface of a dry-aged beef.</title>
        <authorList>
            <person name="Toyotome T."/>
            <person name="Hosono M."/>
            <person name="Torimaru M."/>
            <person name="Fukuda K."/>
            <person name="Mikami N."/>
        </authorList>
    </citation>
    <scope>NUCLEOTIDE SEQUENCE [LARGE SCALE GENOMIC DNA]</scope>
    <source>
        <strain evidence="8 9">KT1b</strain>
    </source>
</reference>
<accession>A0ABP9Y0P4</accession>
<dbReference type="PANTHER" id="PTHR18896">
    <property type="entry name" value="PHOSPHOLIPASE D"/>
    <property type="match status" value="1"/>
</dbReference>
<comment type="caution">
    <text evidence="8">The sequence shown here is derived from an EMBL/GenBank/DDBJ whole genome shotgun (WGS) entry which is preliminary data.</text>
</comment>
<evidence type="ECO:0000256" key="6">
    <source>
        <dbReference type="ARBA" id="ARBA00023098"/>
    </source>
</evidence>
<evidence type="ECO:0000313" key="8">
    <source>
        <dbReference type="EMBL" id="GAA5800135.1"/>
    </source>
</evidence>
<comment type="catalytic activity">
    <reaction evidence="1">
        <text>a 1,2-diacyl-sn-glycero-3-phosphocholine + H2O = a 1,2-diacyl-sn-glycero-3-phosphate + choline + H(+)</text>
        <dbReference type="Rhea" id="RHEA:14445"/>
        <dbReference type="ChEBI" id="CHEBI:15354"/>
        <dbReference type="ChEBI" id="CHEBI:15377"/>
        <dbReference type="ChEBI" id="CHEBI:15378"/>
        <dbReference type="ChEBI" id="CHEBI:57643"/>
        <dbReference type="ChEBI" id="CHEBI:58608"/>
        <dbReference type="EC" id="3.1.4.4"/>
    </reaction>
</comment>
<dbReference type="PANTHER" id="PTHR18896:SF76">
    <property type="entry name" value="PHOSPHOLIPASE"/>
    <property type="match status" value="1"/>
</dbReference>
<evidence type="ECO:0000259" key="7">
    <source>
        <dbReference type="PROSITE" id="PS50035"/>
    </source>
</evidence>
<keyword evidence="3" id="KW-0677">Repeat</keyword>
<dbReference type="EC" id="3.1.4.4" evidence="2"/>
<evidence type="ECO:0000256" key="3">
    <source>
        <dbReference type="ARBA" id="ARBA00022737"/>
    </source>
</evidence>
<dbReference type="PROSITE" id="PS50035">
    <property type="entry name" value="PLD"/>
    <property type="match status" value="1"/>
</dbReference>
<gene>
    <name evidence="8" type="ORF">HPULCUR_005560</name>
</gene>
<keyword evidence="6" id="KW-0443">Lipid metabolism</keyword>
<dbReference type="SUPFAM" id="SSF56024">
    <property type="entry name" value="Phospholipase D/nuclease"/>
    <property type="match status" value="1"/>
</dbReference>